<evidence type="ECO:0000313" key="3">
    <source>
        <dbReference type="Proteomes" id="UP000306102"/>
    </source>
</evidence>
<dbReference type="STRING" id="542762.A0A4V6RY66"/>
<feature type="compositionally biased region" description="Basic residues" evidence="1">
    <location>
        <begin position="375"/>
        <end position="385"/>
    </location>
</feature>
<dbReference type="Proteomes" id="UP000306102">
    <property type="component" value="Unassembled WGS sequence"/>
</dbReference>
<dbReference type="AlphaFoldDB" id="A0A4V6RY66"/>
<comment type="caution">
    <text evidence="2">The sequence shown here is derived from an EMBL/GenBank/DDBJ whole genome shotgun (WGS) entry which is preliminary data.</text>
</comment>
<sequence length="505" mass="55337">MCLSLVLQFSLVVLVLVGFDGSGFQSVLLLVLLIQLSEVFVVLRFGDEGLVAAILMVSCNLDGQLAGGSQSVLLLVLFIQLSEVFVVLRFGDEGLVAAILMISCNLDGQLARIAYMARLQKRGWETVLNAKYILVVLHRKNSAINVLRSDMIGSILLRADHSVQHIKAAIFDSLKRREPNPLLTTIESMEPEVMPTIPLLSRSKERPLSSLVSQPKASNRAAMSRRKKSLPRKFVASRGSTLSVEELMKNREAIPENSSPLVTLTKIAENKKPNFFAGESSKQNVPCECAKAPVEPLEGTTALWKPLNCLVETAGITKPGKSIVQESVANSALPVVHEDEENANKITKLKERANKSKVNNDEGRSMLVPSGSEKPKRKRRGRPKRAMATEGTNIAPQAVVNAASTMEGDEPLPQLLSCYLMIKDANVPVSSIQKFVVDRLDLNCHQAEVEISLKGQPLHPSLRLHNLIDLWLQTIAKSEEIKATVGSSAKDCVMVLCYGWKPQPC</sequence>
<dbReference type="InterPro" id="IPR044807">
    <property type="entry name" value="DRIP1-like"/>
</dbReference>
<dbReference type="GO" id="GO:0004842">
    <property type="term" value="F:ubiquitin-protein transferase activity"/>
    <property type="evidence" value="ECO:0007669"/>
    <property type="project" value="InterPro"/>
</dbReference>
<reference evidence="2 3" key="1">
    <citation type="journal article" date="2018" name="Proc. Natl. Acad. Sci. U.S.A.">
        <title>Draft genome sequence of Camellia sinensis var. sinensis provides insights into the evolution of the tea genome and tea quality.</title>
        <authorList>
            <person name="Wei C."/>
            <person name="Yang H."/>
            <person name="Wang S."/>
            <person name="Zhao J."/>
            <person name="Liu C."/>
            <person name="Gao L."/>
            <person name="Xia E."/>
            <person name="Lu Y."/>
            <person name="Tai Y."/>
            <person name="She G."/>
            <person name="Sun J."/>
            <person name="Cao H."/>
            <person name="Tong W."/>
            <person name="Gao Q."/>
            <person name="Li Y."/>
            <person name="Deng W."/>
            <person name="Jiang X."/>
            <person name="Wang W."/>
            <person name="Chen Q."/>
            <person name="Zhang S."/>
            <person name="Li H."/>
            <person name="Wu J."/>
            <person name="Wang P."/>
            <person name="Li P."/>
            <person name="Shi C."/>
            <person name="Zheng F."/>
            <person name="Jian J."/>
            <person name="Huang B."/>
            <person name="Shan D."/>
            <person name="Shi M."/>
            <person name="Fang C."/>
            <person name="Yue Y."/>
            <person name="Li F."/>
            <person name="Li D."/>
            <person name="Wei S."/>
            <person name="Han B."/>
            <person name="Jiang C."/>
            <person name="Yin Y."/>
            <person name="Xia T."/>
            <person name="Zhang Z."/>
            <person name="Bennetzen J.L."/>
            <person name="Zhao S."/>
            <person name="Wan X."/>
        </authorList>
    </citation>
    <scope>NUCLEOTIDE SEQUENCE [LARGE SCALE GENOMIC DNA]</scope>
    <source>
        <strain evidence="3">cv. Shuchazao</strain>
        <tissue evidence="2">Leaf</tissue>
    </source>
</reference>
<dbReference type="PANTHER" id="PTHR46293">
    <property type="entry name" value="E3 UBIQUITIN PROTEIN LIGASE DRIP1"/>
    <property type="match status" value="1"/>
</dbReference>
<dbReference type="EMBL" id="SDRB02011453">
    <property type="protein sequence ID" value="THG01247.1"/>
    <property type="molecule type" value="Genomic_DNA"/>
</dbReference>
<name>A0A4V6RY66_CAMSN</name>
<evidence type="ECO:0000256" key="1">
    <source>
        <dbReference type="SAM" id="MobiDB-lite"/>
    </source>
</evidence>
<feature type="region of interest" description="Disordered" evidence="1">
    <location>
        <begin position="352"/>
        <end position="388"/>
    </location>
</feature>
<evidence type="ECO:0000313" key="2">
    <source>
        <dbReference type="EMBL" id="THG01247.1"/>
    </source>
</evidence>
<dbReference type="PANTHER" id="PTHR46293:SF3">
    <property type="entry name" value="E3 UBIQUITIN PROTEIN LIGASE DRIPH-RELATED"/>
    <property type="match status" value="1"/>
</dbReference>
<protein>
    <submittedName>
        <fullName evidence="2">Uncharacterized protein</fullName>
    </submittedName>
</protein>
<proteinExistence type="predicted"/>
<keyword evidence="3" id="KW-1185">Reference proteome</keyword>
<feature type="region of interest" description="Disordered" evidence="1">
    <location>
        <begin position="204"/>
        <end position="231"/>
    </location>
</feature>
<accession>A0A4V6RY66</accession>
<organism evidence="2 3">
    <name type="scientific">Camellia sinensis var. sinensis</name>
    <name type="common">China tea</name>
    <dbReference type="NCBI Taxonomy" id="542762"/>
    <lineage>
        <taxon>Eukaryota</taxon>
        <taxon>Viridiplantae</taxon>
        <taxon>Streptophyta</taxon>
        <taxon>Embryophyta</taxon>
        <taxon>Tracheophyta</taxon>
        <taxon>Spermatophyta</taxon>
        <taxon>Magnoliopsida</taxon>
        <taxon>eudicotyledons</taxon>
        <taxon>Gunneridae</taxon>
        <taxon>Pentapetalae</taxon>
        <taxon>asterids</taxon>
        <taxon>Ericales</taxon>
        <taxon>Theaceae</taxon>
        <taxon>Camellia</taxon>
    </lineage>
</organism>
<feature type="compositionally biased region" description="Basic and acidic residues" evidence="1">
    <location>
        <begin position="352"/>
        <end position="364"/>
    </location>
</feature>
<gene>
    <name evidence="2" type="ORF">TEA_008043</name>
</gene>